<evidence type="ECO:0000313" key="6">
    <source>
        <dbReference type="Proteomes" id="UP001193501"/>
    </source>
</evidence>
<protein>
    <recommendedName>
        <fullName evidence="4">HTH hxlR-type domain-containing protein</fullName>
    </recommendedName>
</protein>
<comment type="caution">
    <text evidence="5">The sequence shown here is derived from an EMBL/GenBank/DDBJ whole genome shotgun (WGS) entry which is preliminary data.</text>
</comment>
<dbReference type="RefSeq" id="WP_168775572.1">
    <property type="nucleotide sequence ID" value="NZ_JAABNR010000013.1"/>
</dbReference>
<evidence type="ECO:0000256" key="3">
    <source>
        <dbReference type="ARBA" id="ARBA00023163"/>
    </source>
</evidence>
<dbReference type="SUPFAM" id="SSF46785">
    <property type="entry name" value="Winged helix' DNA-binding domain"/>
    <property type="match status" value="1"/>
</dbReference>
<reference evidence="5" key="1">
    <citation type="submission" date="2020-01" db="EMBL/GenBank/DDBJ databases">
        <authorList>
            <person name="Chen W.-M."/>
        </authorList>
    </citation>
    <scope>NUCLEOTIDE SEQUENCE</scope>
    <source>
        <strain evidence="5">CYK-10</strain>
    </source>
</reference>
<evidence type="ECO:0000256" key="1">
    <source>
        <dbReference type="ARBA" id="ARBA00023015"/>
    </source>
</evidence>
<dbReference type="AlphaFoldDB" id="A0AAE5BWZ8"/>
<organism evidence="5 6">
    <name type="scientific">Stagnihabitans tardus</name>
    <dbReference type="NCBI Taxonomy" id="2699202"/>
    <lineage>
        <taxon>Bacteria</taxon>
        <taxon>Pseudomonadati</taxon>
        <taxon>Pseudomonadota</taxon>
        <taxon>Alphaproteobacteria</taxon>
        <taxon>Rhodobacterales</taxon>
        <taxon>Paracoccaceae</taxon>
        <taxon>Stagnihabitans</taxon>
    </lineage>
</organism>
<dbReference type="EMBL" id="JAABNR010000013">
    <property type="protein sequence ID" value="NBZ88758.1"/>
    <property type="molecule type" value="Genomic_DNA"/>
</dbReference>
<keyword evidence="3" id="KW-0804">Transcription</keyword>
<dbReference type="Proteomes" id="UP001193501">
    <property type="component" value="Unassembled WGS sequence"/>
</dbReference>
<dbReference type="PROSITE" id="PS51118">
    <property type="entry name" value="HTH_HXLR"/>
    <property type="match status" value="1"/>
</dbReference>
<dbReference type="Gene3D" id="1.10.10.10">
    <property type="entry name" value="Winged helix-like DNA-binding domain superfamily/Winged helix DNA-binding domain"/>
    <property type="match status" value="1"/>
</dbReference>
<accession>A0AAE5BWZ8</accession>
<dbReference type="PANTHER" id="PTHR33204">
    <property type="entry name" value="TRANSCRIPTIONAL REGULATOR, MARR FAMILY"/>
    <property type="match status" value="1"/>
</dbReference>
<dbReference type="Pfam" id="PF01638">
    <property type="entry name" value="HxlR"/>
    <property type="match status" value="1"/>
</dbReference>
<dbReference type="InterPro" id="IPR036390">
    <property type="entry name" value="WH_DNA-bd_sf"/>
</dbReference>
<dbReference type="InterPro" id="IPR036388">
    <property type="entry name" value="WH-like_DNA-bd_sf"/>
</dbReference>
<feature type="domain" description="HTH hxlR-type" evidence="4">
    <location>
        <begin position="19"/>
        <end position="114"/>
    </location>
</feature>
<dbReference type="InterPro" id="IPR002577">
    <property type="entry name" value="HTH_HxlR"/>
</dbReference>
<evidence type="ECO:0000256" key="2">
    <source>
        <dbReference type="ARBA" id="ARBA00023125"/>
    </source>
</evidence>
<dbReference type="GO" id="GO:0003677">
    <property type="term" value="F:DNA binding"/>
    <property type="evidence" value="ECO:0007669"/>
    <property type="project" value="UniProtKB-KW"/>
</dbReference>
<proteinExistence type="predicted"/>
<sequence>MSQISASQDLGRRRYDMACPIASALDQVGERWTLLILRELLPGPLRFSTLKSTILGINATILSRRLDQMATEGLVRLADGGDQTGYAATARAATLWPILVALAGWGLTKSLGGAPGLEGATVETGLTPAAAVTAFVALRPPSAPRRPIGFTLQGPRLEWSPEQPMPLVRCPGRSALEVTASPETLLSLVAGRLSLAEARARDLIALEGEAGLLTDHLPEPVGRRPEAR</sequence>
<keyword evidence="6" id="KW-1185">Reference proteome</keyword>
<name>A0AAE5BWZ8_9RHOB</name>
<gene>
    <name evidence="5" type="ORF">GV832_14290</name>
</gene>
<dbReference type="PANTHER" id="PTHR33204:SF18">
    <property type="entry name" value="TRANSCRIPTIONAL REGULATORY PROTEIN"/>
    <property type="match status" value="1"/>
</dbReference>
<evidence type="ECO:0000259" key="4">
    <source>
        <dbReference type="PROSITE" id="PS51118"/>
    </source>
</evidence>
<keyword evidence="1" id="KW-0805">Transcription regulation</keyword>
<evidence type="ECO:0000313" key="5">
    <source>
        <dbReference type="EMBL" id="NBZ88758.1"/>
    </source>
</evidence>
<keyword evidence="2" id="KW-0238">DNA-binding</keyword>